<evidence type="ECO:0000313" key="2">
    <source>
        <dbReference type="EMBL" id="MBB5050558.1"/>
    </source>
</evidence>
<feature type="domain" description="Bacterial CdiA-CT RNAse A" evidence="1">
    <location>
        <begin position="131"/>
        <end position="254"/>
    </location>
</feature>
<comment type="caution">
    <text evidence="2">The sequence shown here is derived from an EMBL/GenBank/DDBJ whole genome shotgun (WGS) entry which is preliminary data.</text>
</comment>
<dbReference type="AlphaFoldDB" id="A0A840MXW3"/>
<dbReference type="Pfam" id="PF18431">
    <property type="entry name" value="RNAse_A_bac"/>
    <property type="match status" value="1"/>
</dbReference>
<dbReference type="RefSeq" id="WP_184082367.1">
    <property type="nucleotide sequence ID" value="NZ_JACHIJ010000001.1"/>
</dbReference>
<evidence type="ECO:0000313" key="3">
    <source>
        <dbReference type="Proteomes" id="UP000521227"/>
    </source>
</evidence>
<evidence type="ECO:0000259" key="1">
    <source>
        <dbReference type="Pfam" id="PF18431"/>
    </source>
</evidence>
<gene>
    <name evidence="2" type="ORF">HNQ36_000506</name>
</gene>
<proteinExistence type="predicted"/>
<organism evidence="2 3">
    <name type="scientific">Afipia massiliensis</name>
    <dbReference type="NCBI Taxonomy" id="211460"/>
    <lineage>
        <taxon>Bacteria</taxon>
        <taxon>Pseudomonadati</taxon>
        <taxon>Pseudomonadota</taxon>
        <taxon>Alphaproteobacteria</taxon>
        <taxon>Hyphomicrobiales</taxon>
        <taxon>Nitrobacteraceae</taxon>
        <taxon>Afipia</taxon>
    </lineage>
</organism>
<accession>A0A840MXW3</accession>
<name>A0A840MXW3_9BRAD</name>
<dbReference type="InterPro" id="IPR041436">
    <property type="entry name" value="RNAse_A_bac"/>
</dbReference>
<protein>
    <recommendedName>
        <fullName evidence="1">Bacterial CdiA-CT RNAse A domain-containing protein</fullName>
    </recommendedName>
</protein>
<sequence length="259" mass="27989">MSQHQDAFDAHQRARFMRPDAHRWIRPAAAHFLKPSTDPASVYPALIAAETKYSPNQPRVPAGSRESGRWTDGGGGIGSLASPMGNIGINDPRVISDATPDNFWQPGAQLAQNDQAQGYPVDLLEERELGGHAIEGHVGRSSEALLDRVRQEAATARDYGSAGGLRVGSFPSLEAANKLVNSVIAKDAETVARVANGLLPRATLDAEFSAPTGYEAYARTERSQPYIRDTYGVRVVIVPDRSVSKGFRIETAFPQNIGR</sequence>
<dbReference type="Proteomes" id="UP000521227">
    <property type="component" value="Unassembled WGS sequence"/>
</dbReference>
<reference evidence="2 3" key="1">
    <citation type="submission" date="2020-08" db="EMBL/GenBank/DDBJ databases">
        <title>Genomic Encyclopedia of Type Strains, Phase IV (KMG-IV): sequencing the most valuable type-strain genomes for metagenomic binning, comparative biology and taxonomic classification.</title>
        <authorList>
            <person name="Goeker M."/>
        </authorList>
    </citation>
    <scope>NUCLEOTIDE SEQUENCE [LARGE SCALE GENOMIC DNA]</scope>
    <source>
        <strain evidence="2 3">DSM 17498</strain>
    </source>
</reference>
<dbReference type="EMBL" id="JACHIJ010000001">
    <property type="protein sequence ID" value="MBB5050558.1"/>
    <property type="molecule type" value="Genomic_DNA"/>
</dbReference>